<gene>
    <name evidence="1" type="ORF">SDC9_179940</name>
</gene>
<name>A0A645H288_9ZZZZ</name>
<accession>A0A645H288</accession>
<comment type="caution">
    <text evidence="1">The sequence shown here is derived from an EMBL/GenBank/DDBJ whole genome shotgun (WGS) entry which is preliminary data.</text>
</comment>
<proteinExistence type="predicted"/>
<sequence>MEQNSVRFANLSAEQLNELKQFEAVFNSKHGNHVFLLAFGEK</sequence>
<evidence type="ECO:0000313" key="1">
    <source>
        <dbReference type="EMBL" id="MPN32462.1"/>
    </source>
</evidence>
<reference evidence="1" key="1">
    <citation type="submission" date="2019-08" db="EMBL/GenBank/DDBJ databases">
        <authorList>
            <person name="Kucharzyk K."/>
            <person name="Murdoch R.W."/>
            <person name="Higgins S."/>
            <person name="Loffler F."/>
        </authorList>
    </citation>
    <scope>NUCLEOTIDE SEQUENCE</scope>
</reference>
<dbReference type="EMBL" id="VSSQ01084496">
    <property type="protein sequence ID" value="MPN32462.1"/>
    <property type="molecule type" value="Genomic_DNA"/>
</dbReference>
<organism evidence="1">
    <name type="scientific">bioreactor metagenome</name>
    <dbReference type="NCBI Taxonomy" id="1076179"/>
    <lineage>
        <taxon>unclassified sequences</taxon>
        <taxon>metagenomes</taxon>
        <taxon>ecological metagenomes</taxon>
    </lineage>
</organism>
<protein>
    <submittedName>
        <fullName evidence="1">Uncharacterized protein</fullName>
    </submittedName>
</protein>
<dbReference type="AlphaFoldDB" id="A0A645H288"/>